<accession>A0A0F9QC36</accession>
<evidence type="ECO:0000256" key="1">
    <source>
        <dbReference type="SAM" id="Phobius"/>
    </source>
</evidence>
<organism evidence="2">
    <name type="scientific">marine sediment metagenome</name>
    <dbReference type="NCBI Taxonomy" id="412755"/>
    <lineage>
        <taxon>unclassified sequences</taxon>
        <taxon>metagenomes</taxon>
        <taxon>ecological metagenomes</taxon>
    </lineage>
</organism>
<keyword evidence="1" id="KW-1133">Transmembrane helix</keyword>
<reference evidence="2" key="1">
    <citation type="journal article" date="2015" name="Nature">
        <title>Complex archaea that bridge the gap between prokaryotes and eukaryotes.</title>
        <authorList>
            <person name="Spang A."/>
            <person name="Saw J.H."/>
            <person name="Jorgensen S.L."/>
            <person name="Zaremba-Niedzwiedzka K."/>
            <person name="Martijn J."/>
            <person name="Lind A.E."/>
            <person name="van Eijk R."/>
            <person name="Schleper C."/>
            <person name="Guy L."/>
            <person name="Ettema T.J."/>
        </authorList>
    </citation>
    <scope>NUCLEOTIDE SEQUENCE</scope>
</reference>
<evidence type="ECO:0000313" key="2">
    <source>
        <dbReference type="EMBL" id="KKN41550.1"/>
    </source>
</evidence>
<dbReference type="AlphaFoldDB" id="A0A0F9QC36"/>
<protein>
    <submittedName>
        <fullName evidence="2">Uncharacterized protein</fullName>
    </submittedName>
</protein>
<proteinExistence type="predicted"/>
<keyword evidence="1" id="KW-0812">Transmembrane</keyword>
<dbReference type="EMBL" id="LAZR01001641">
    <property type="protein sequence ID" value="KKN41550.1"/>
    <property type="molecule type" value="Genomic_DNA"/>
</dbReference>
<keyword evidence="1" id="KW-0472">Membrane</keyword>
<sequence>MTLNHVSKAEMPEEVAPIRDQVEETVLDLEGVVMGLLSPVAGALLYQYGFRPLRRRREQKKA</sequence>
<name>A0A0F9QC36_9ZZZZ</name>
<gene>
    <name evidence="2" type="ORF">LCGC14_0722060</name>
</gene>
<feature type="transmembrane region" description="Helical" evidence="1">
    <location>
        <begin position="32"/>
        <end position="50"/>
    </location>
</feature>
<comment type="caution">
    <text evidence="2">The sequence shown here is derived from an EMBL/GenBank/DDBJ whole genome shotgun (WGS) entry which is preliminary data.</text>
</comment>